<keyword evidence="3" id="KW-1185">Reference proteome</keyword>
<dbReference type="PROSITE" id="PS50878">
    <property type="entry name" value="RT_POL"/>
    <property type="match status" value="1"/>
</dbReference>
<feature type="domain" description="Reverse transcriptase" evidence="1">
    <location>
        <begin position="1"/>
        <end position="229"/>
    </location>
</feature>
<dbReference type="Proteomes" id="UP001152320">
    <property type="component" value="Chromosome 6"/>
</dbReference>
<dbReference type="GO" id="GO:0008168">
    <property type="term" value="F:methyltransferase activity"/>
    <property type="evidence" value="ECO:0007669"/>
    <property type="project" value="InterPro"/>
</dbReference>
<dbReference type="GO" id="GO:0016706">
    <property type="term" value="F:2-oxoglutarate-dependent dioxygenase activity"/>
    <property type="evidence" value="ECO:0007669"/>
    <property type="project" value="InterPro"/>
</dbReference>
<accession>A0A9Q1HCA2</accession>
<dbReference type="SUPFAM" id="SSF56672">
    <property type="entry name" value="DNA/RNA polymerases"/>
    <property type="match status" value="1"/>
</dbReference>
<sequence length="273" mass="31576">MKVCERMFLQCFKPYVDRFLDPLQFAYQSGRSCEDAILVFLDRLYSHLERTRYGNSARVMVFYFSSAFNTIQPHVLANKLLNMMVPAGFVRWILDYLTNRSQYVRLSHSCRSRVIQSNTGAPQGTVLAPFLFALCNSDCKFSEKDCNLVKFADDTAMTGLIVGHDDRAYLHQLDSFVNYCDSNFLDLNVAKTKEIITDFRKNSVLPPPVFIKGTEVKHISSYKYLGVVMNNKLTWDDHVDVTIKKLHSRLYFVRKLSTFNLCSEILKIFYDAL</sequence>
<name>A0A9Q1HCA2_HOLLE</name>
<gene>
    <name evidence="2" type="ORF">HOLleu_14205</name>
</gene>
<dbReference type="InterPro" id="IPR000477">
    <property type="entry name" value="RT_dom"/>
</dbReference>
<dbReference type="InterPro" id="IPR015095">
    <property type="entry name" value="AlkB_hom8_N"/>
</dbReference>
<comment type="caution">
    <text evidence="2">The sequence shown here is derived from an EMBL/GenBank/DDBJ whole genome shotgun (WGS) entry which is preliminary data.</text>
</comment>
<dbReference type="OrthoDB" id="411173at2759"/>
<dbReference type="PANTHER" id="PTHR33332">
    <property type="entry name" value="REVERSE TRANSCRIPTASE DOMAIN-CONTAINING PROTEIN"/>
    <property type="match status" value="1"/>
</dbReference>
<dbReference type="EMBL" id="JAIZAY010000006">
    <property type="protein sequence ID" value="KAJ8040021.1"/>
    <property type="molecule type" value="Genomic_DNA"/>
</dbReference>
<reference evidence="2" key="1">
    <citation type="submission" date="2021-10" db="EMBL/GenBank/DDBJ databases">
        <title>Tropical sea cucumber genome reveals ecological adaptation and Cuvierian tubules defense mechanism.</title>
        <authorList>
            <person name="Chen T."/>
        </authorList>
    </citation>
    <scope>NUCLEOTIDE SEQUENCE</scope>
    <source>
        <strain evidence="2">Nanhai2018</strain>
        <tissue evidence="2">Muscle</tissue>
    </source>
</reference>
<proteinExistence type="predicted"/>
<evidence type="ECO:0000313" key="2">
    <source>
        <dbReference type="EMBL" id="KAJ8040021.1"/>
    </source>
</evidence>
<protein>
    <recommendedName>
        <fullName evidence="1">Reverse transcriptase domain-containing protein</fullName>
    </recommendedName>
</protein>
<dbReference type="Pfam" id="PF00078">
    <property type="entry name" value="RVT_1"/>
    <property type="match status" value="1"/>
</dbReference>
<evidence type="ECO:0000313" key="3">
    <source>
        <dbReference type="Proteomes" id="UP001152320"/>
    </source>
</evidence>
<dbReference type="AlphaFoldDB" id="A0A9Q1HCA2"/>
<evidence type="ECO:0000259" key="1">
    <source>
        <dbReference type="PROSITE" id="PS50878"/>
    </source>
</evidence>
<dbReference type="InterPro" id="IPR043502">
    <property type="entry name" value="DNA/RNA_pol_sf"/>
</dbReference>
<organism evidence="2 3">
    <name type="scientific">Holothuria leucospilota</name>
    <name type="common">Black long sea cucumber</name>
    <name type="synonym">Mertensiothuria leucospilota</name>
    <dbReference type="NCBI Taxonomy" id="206669"/>
    <lineage>
        <taxon>Eukaryota</taxon>
        <taxon>Metazoa</taxon>
        <taxon>Echinodermata</taxon>
        <taxon>Eleutherozoa</taxon>
        <taxon>Echinozoa</taxon>
        <taxon>Holothuroidea</taxon>
        <taxon>Aspidochirotacea</taxon>
        <taxon>Aspidochirotida</taxon>
        <taxon>Holothuriidae</taxon>
        <taxon>Holothuria</taxon>
    </lineage>
</organism>
<dbReference type="Pfam" id="PF09004">
    <property type="entry name" value="ALKBH8_N"/>
    <property type="match status" value="1"/>
</dbReference>